<dbReference type="InterPro" id="IPR036390">
    <property type="entry name" value="WH_DNA-bd_sf"/>
</dbReference>
<dbReference type="InterPro" id="IPR000835">
    <property type="entry name" value="HTH_MarR-typ"/>
</dbReference>
<comment type="caution">
    <text evidence="3">The sequence shown here is derived from an EMBL/GenBank/DDBJ whole genome shotgun (WGS) entry which is preliminary data.</text>
</comment>
<evidence type="ECO:0000313" key="4">
    <source>
        <dbReference type="Proteomes" id="UP001354649"/>
    </source>
</evidence>
<evidence type="ECO:0000259" key="2">
    <source>
        <dbReference type="PROSITE" id="PS50995"/>
    </source>
</evidence>
<dbReference type="GO" id="GO:0006355">
    <property type="term" value="P:regulation of DNA-templated transcription"/>
    <property type="evidence" value="ECO:0007669"/>
    <property type="project" value="UniProtKB-ARBA"/>
</dbReference>
<name>A0ABD5JGJ6_9ACTN</name>
<proteinExistence type="predicted"/>
<sequence length="183" mass="19971">MATPDHPPTEPAFRPESGPRSEPASRPESGPPPESGQRPEPGPRAEERIAVDLAAVVSQLMRRMRAASSQGALTPSQRAVISRLYTEGPTTTAALARAELVRPQSMRMILAALEEQTLVERTPHPTDGRQVVFSITERGHEAITSVGQAKQSWLLDAIDTRLDADERRALAEATDLLKRLVQE</sequence>
<dbReference type="AlphaFoldDB" id="A0ABD5JGJ6"/>
<feature type="compositionally biased region" description="Pro residues" evidence="1">
    <location>
        <begin position="1"/>
        <end position="10"/>
    </location>
</feature>
<dbReference type="EMBL" id="JAZBJQ010000025">
    <property type="protein sequence ID" value="MEE4587543.1"/>
    <property type="molecule type" value="Genomic_DNA"/>
</dbReference>
<dbReference type="Proteomes" id="UP001354649">
    <property type="component" value="Unassembled WGS sequence"/>
</dbReference>
<dbReference type="PROSITE" id="PS50995">
    <property type="entry name" value="HTH_MARR_2"/>
    <property type="match status" value="1"/>
</dbReference>
<reference evidence="3 4" key="1">
    <citation type="submission" date="2023-11" db="EMBL/GenBank/DDBJ databases">
        <title>30 novel species of actinomycetes from the DSMZ collection.</title>
        <authorList>
            <person name="Nouioui I."/>
        </authorList>
    </citation>
    <scope>NUCLEOTIDE SEQUENCE [LARGE SCALE GENOMIC DNA]</scope>
    <source>
        <strain evidence="3 4">DSM 41602</strain>
    </source>
</reference>
<dbReference type="RefSeq" id="WP_197048970.1">
    <property type="nucleotide sequence ID" value="NZ_JBIBGG010000004.1"/>
</dbReference>
<dbReference type="InterPro" id="IPR052526">
    <property type="entry name" value="HTH-type_Bedaq_tolerance"/>
</dbReference>
<organism evidence="3 4">
    <name type="scientific">Streptomyces antimycoticus</name>
    <dbReference type="NCBI Taxonomy" id="68175"/>
    <lineage>
        <taxon>Bacteria</taxon>
        <taxon>Bacillati</taxon>
        <taxon>Actinomycetota</taxon>
        <taxon>Actinomycetes</taxon>
        <taxon>Kitasatosporales</taxon>
        <taxon>Streptomycetaceae</taxon>
        <taxon>Streptomyces</taxon>
        <taxon>Streptomyces violaceusniger group</taxon>
    </lineage>
</organism>
<dbReference type="SUPFAM" id="SSF46785">
    <property type="entry name" value="Winged helix' DNA-binding domain"/>
    <property type="match status" value="1"/>
</dbReference>
<dbReference type="InterPro" id="IPR036388">
    <property type="entry name" value="WH-like_DNA-bd_sf"/>
</dbReference>
<gene>
    <name evidence="3" type="ORF">V2K49_31310</name>
</gene>
<evidence type="ECO:0000256" key="1">
    <source>
        <dbReference type="SAM" id="MobiDB-lite"/>
    </source>
</evidence>
<dbReference type="Gene3D" id="1.10.10.10">
    <property type="entry name" value="Winged helix-like DNA-binding domain superfamily/Winged helix DNA-binding domain"/>
    <property type="match status" value="1"/>
</dbReference>
<dbReference type="PANTHER" id="PTHR39515:SF2">
    <property type="entry name" value="HTH-TYPE TRANSCRIPTIONAL REGULATOR RV0880"/>
    <property type="match status" value="1"/>
</dbReference>
<feature type="domain" description="HTH marR-type" evidence="2">
    <location>
        <begin position="46"/>
        <end position="182"/>
    </location>
</feature>
<dbReference type="PANTHER" id="PTHR39515">
    <property type="entry name" value="CONSERVED PROTEIN"/>
    <property type="match status" value="1"/>
</dbReference>
<feature type="region of interest" description="Disordered" evidence="1">
    <location>
        <begin position="1"/>
        <end position="46"/>
    </location>
</feature>
<dbReference type="Pfam" id="PF01047">
    <property type="entry name" value="MarR"/>
    <property type="match status" value="1"/>
</dbReference>
<evidence type="ECO:0000313" key="3">
    <source>
        <dbReference type="EMBL" id="MEE4587543.1"/>
    </source>
</evidence>
<accession>A0ABD5JGJ6</accession>
<dbReference type="SMART" id="SM00347">
    <property type="entry name" value="HTH_MARR"/>
    <property type="match status" value="1"/>
</dbReference>
<protein>
    <submittedName>
        <fullName evidence="3">MarR family transcriptional regulator</fullName>
    </submittedName>
</protein>